<protein>
    <recommendedName>
        <fullName evidence="5">3-hydroxyisobutyrate dehydrogenase, mitochondrial</fullName>
        <ecNumber evidence="4">1.1.1.31</ecNumber>
    </recommendedName>
</protein>
<dbReference type="OrthoDB" id="435038at2759"/>
<name>A0A7M5UZY3_9CNID</name>
<keyword evidence="9" id="KW-0520">NAD</keyword>
<dbReference type="SUPFAM" id="SSF51735">
    <property type="entry name" value="NAD(P)-binding Rossmann-fold domains"/>
    <property type="match status" value="1"/>
</dbReference>
<evidence type="ECO:0000256" key="6">
    <source>
        <dbReference type="ARBA" id="ARBA00022456"/>
    </source>
</evidence>
<keyword evidence="16" id="KW-1185">Reference proteome</keyword>
<proteinExistence type="inferred from homology"/>
<dbReference type="GO" id="GO:0051287">
    <property type="term" value="F:NAD binding"/>
    <property type="evidence" value="ECO:0007669"/>
    <property type="project" value="InterPro"/>
</dbReference>
<dbReference type="SUPFAM" id="SSF48179">
    <property type="entry name" value="6-phosphogluconate dehydrogenase C-terminal domain-like"/>
    <property type="match status" value="1"/>
</dbReference>
<evidence type="ECO:0000256" key="11">
    <source>
        <dbReference type="ARBA" id="ARBA00049197"/>
    </source>
</evidence>
<comment type="catalytic activity">
    <reaction evidence="11">
        <text>3-hydroxy-2-methylpropanoate + NAD(+) = 2-methyl-3-oxopropanoate + NADH + H(+)</text>
        <dbReference type="Rhea" id="RHEA:17681"/>
        <dbReference type="ChEBI" id="CHEBI:11805"/>
        <dbReference type="ChEBI" id="CHEBI:15378"/>
        <dbReference type="ChEBI" id="CHEBI:57540"/>
        <dbReference type="ChEBI" id="CHEBI:57700"/>
        <dbReference type="ChEBI" id="CHEBI:57945"/>
        <dbReference type="EC" id="1.1.1.31"/>
    </reaction>
</comment>
<comment type="pathway">
    <text evidence="2">Amino-acid degradation; L-valine degradation.</text>
</comment>
<evidence type="ECO:0000256" key="3">
    <source>
        <dbReference type="ARBA" id="ARBA00006013"/>
    </source>
</evidence>
<feature type="domain" description="3-hydroxyisobutyrate dehydrogenase-like NAD-binding" evidence="14">
    <location>
        <begin position="194"/>
        <end position="275"/>
    </location>
</feature>
<dbReference type="Pfam" id="PF03446">
    <property type="entry name" value="NAD_binding_2"/>
    <property type="match status" value="1"/>
</dbReference>
<dbReference type="InterPro" id="IPR011548">
    <property type="entry name" value="HIBADH"/>
</dbReference>
<organism evidence="15 16">
    <name type="scientific">Clytia hemisphaerica</name>
    <dbReference type="NCBI Taxonomy" id="252671"/>
    <lineage>
        <taxon>Eukaryota</taxon>
        <taxon>Metazoa</taxon>
        <taxon>Cnidaria</taxon>
        <taxon>Hydrozoa</taxon>
        <taxon>Hydroidolina</taxon>
        <taxon>Leptothecata</taxon>
        <taxon>Obeliida</taxon>
        <taxon>Clytiidae</taxon>
        <taxon>Clytia</taxon>
    </lineage>
</organism>
<dbReference type="UniPathway" id="UPA00362"/>
<dbReference type="GO" id="GO:0006574">
    <property type="term" value="P:L-valine catabolic process"/>
    <property type="evidence" value="ECO:0007669"/>
    <property type="project" value="UniProtKB-UniPathway"/>
</dbReference>
<dbReference type="Pfam" id="PF14833">
    <property type="entry name" value="NAD_binding_11"/>
    <property type="match status" value="1"/>
</dbReference>
<dbReference type="GO" id="GO:0008442">
    <property type="term" value="F:3-hydroxyisobutyrate dehydrogenase activity"/>
    <property type="evidence" value="ECO:0007669"/>
    <property type="project" value="UniProtKB-EC"/>
</dbReference>
<dbReference type="InterPro" id="IPR013328">
    <property type="entry name" value="6PGD_dom2"/>
</dbReference>
<dbReference type="GO" id="GO:0050661">
    <property type="term" value="F:NADP binding"/>
    <property type="evidence" value="ECO:0007669"/>
    <property type="project" value="InterPro"/>
</dbReference>
<evidence type="ECO:0000256" key="1">
    <source>
        <dbReference type="ARBA" id="ARBA00004173"/>
    </source>
</evidence>
<evidence type="ECO:0000256" key="2">
    <source>
        <dbReference type="ARBA" id="ARBA00005109"/>
    </source>
</evidence>
<dbReference type="Proteomes" id="UP000594262">
    <property type="component" value="Unplaced"/>
</dbReference>
<dbReference type="InterPro" id="IPR029154">
    <property type="entry name" value="HIBADH-like_NADP-bd"/>
</dbReference>
<keyword evidence="6" id="KW-0101">Branched-chain amino acid catabolism</keyword>
<evidence type="ECO:0000256" key="4">
    <source>
        <dbReference type="ARBA" id="ARBA00012991"/>
    </source>
</evidence>
<dbReference type="EC" id="1.1.1.31" evidence="4"/>
<dbReference type="GO" id="GO:0005739">
    <property type="term" value="C:mitochondrion"/>
    <property type="evidence" value="ECO:0007669"/>
    <property type="project" value="UniProtKB-SubCell"/>
</dbReference>
<dbReference type="EnsemblMetazoa" id="CLYHEMT008791.2">
    <property type="protein sequence ID" value="CLYHEMP008791.2"/>
    <property type="gene ID" value="CLYHEMG008791"/>
</dbReference>
<dbReference type="Gene3D" id="1.10.1040.10">
    <property type="entry name" value="N-(1-d-carboxylethyl)-l-norvaline Dehydrogenase, domain 2"/>
    <property type="match status" value="1"/>
</dbReference>
<keyword evidence="10" id="KW-0496">Mitochondrion</keyword>
<evidence type="ECO:0000259" key="13">
    <source>
        <dbReference type="Pfam" id="PF03446"/>
    </source>
</evidence>
<keyword evidence="8" id="KW-0560">Oxidoreductase</keyword>
<evidence type="ECO:0000259" key="14">
    <source>
        <dbReference type="Pfam" id="PF14833"/>
    </source>
</evidence>
<dbReference type="FunFam" id="3.40.50.720:FF:000119">
    <property type="entry name" value="3-hydroxyisobutyrate dehydrogenase"/>
    <property type="match status" value="1"/>
</dbReference>
<dbReference type="FunFam" id="1.10.1040.10:FF:000006">
    <property type="entry name" value="3-hydroxyisobutyrate dehydrogenase"/>
    <property type="match status" value="1"/>
</dbReference>
<comment type="similarity">
    <text evidence="3">Belongs to the HIBADH-related family. 3-hydroxyisobutyrate dehydrogenase subfamily.</text>
</comment>
<evidence type="ECO:0000256" key="12">
    <source>
        <dbReference type="SAM" id="MobiDB-lite"/>
    </source>
</evidence>
<evidence type="ECO:0000256" key="9">
    <source>
        <dbReference type="ARBA" id="ARBA00023027"/>
    </source>
</evidence>
<feature type="region of interest" description="Disordered" evidence="12">
    <location>
        <begin position="1"/>
        <end position="33"/>
    </location>
</feature>
<dbReference type="Gene3D" id="3.40.50.720">
    <property type="entry name" value="NAD(P)-binding Rossmann-like Domain"/>
    <property type="match status" value="1"/>
</dbReference>
<evidence type="ECO:0000313" key="15">
    <source>
        <dbReference type="EnsemblMetazoa" id="CLYHEMP008791.2"/>
    </source>
</evidence>
<keyword evidence="7" id="KW-0809">Transit peptide</keyword>
<evidence type="ECO:0000256" key="7">
    <source>
        <dbReference type="ARBA" id="ARBA00022946"/>
    </source>
</evidence>
<evidence type="ECO:0000256" key="8">
    <source>
        <dbReference type="ARBA" id="ARBA00023002"/>
    </source>
</evidence>
<comment type="subcellular location">
    <subcellularLocation>
        <location evidence="1">Mitochondrion</location>
    </subcellularLocation>
</comment>
<dbReference type="AlphaFoldDB" id="A0A7M5UZY3"/>
<dbReference type="InterPro" id="IPR008927">
    <property type="entry name" value="6-PGluconate_DH-like_C_sf"/>
</dbReference>
<dbReference type="InterPro" id="IPR006115">
    <property type="entry name" value="6PGDH_NADP-bd"/>
</dbReference>
<sequence>GSSVCQCETAPPQNEAESTPKEENETPQQKGTIGFIGLGNMGHHMGMNLIKDGYNLVVYDVYPEAMKPFKELGSTAVTSPRMVAEQVTKIITMLPSSPDVFEAYNGDQGILRGMQPDTLMIDSSTIDPSASKEVATIAADAGGTYIDAPVSGGVVAARDGALTFMVGAKREDFEQAEILLTSMAKNVVHCGATGTGQAAKICNNMLLAVSMIGTAEVMNMGTRLGLDKKMLAHILNISTGRCWSSELYNPCPGVIEGVPSSNDYQGGFGTQLMTKVSPCYKYAHLRKEISESIKKWLQFHPYKAQGLRNYVKPLDSVCAALVN</sequence>
<dbReference type="InterPro" id="IPR036291">
    <property type="entry name" value="NAD(P)-bd_dom_sf"/>
</dbReference>
<dbReference type="PANTHER" id="PTHR22981:SF7">
    <property type="entry name" value="3-HYDROXYISOBUTYRATE DEHYDROGENASE, MITOCHONDRIAL"/>
    <property type="match status" value="1"/>
</dbReference>
<dbReference type="PANTHER" id="PTHR22981">
    <property type="entry name" value="3-HYDROXYISOBUTYRATE DEHYDROGENASE-RELATED"/>
    <property type="match status" value="1"/>
</dbReference>
<evidence type="ECO:0000256" key="10">
    <source>
        <dbReference type="ARBA" id="ARBA00023128"/>
    </source>
</evidence>
<accession>A0A7M5UZY3</accession>
<evidence type="ECO:0000313" key="16">
    <source>
        <dbReference type="Proteomes" id="UP000594262"/>
    </source>
</evidence>
<reference evidence="15" key="1">
    <citation type="submission" date="2021-01" db="UniProtKB">
        <authorList>
            <consortium name="EnsemblMetazoa"/>
        </authorList>
    </citation>
    <scope>IDENTIFICATION</scope>
</reference>
<feature type="compositionally biased region" description="Polar residues" evidence="12">
    <location>
        <begin position="1"/>
        <end position="17"/>
    </location>
</feature>
<dbReference type="NCBIfam" id="TIGR01692">
    <property type="entry name" value="HIBADH"/>
    <property type="match status" value="1"/>
</dbReference>
<feature type="domain" description="6-phosphogluconate dehydrogenase NADP-binding" evidence="13">
    <location>
        <begin position="32"/>
        <end position="191"/>
    </location>
</feature>
<evidence type="ECO:0000256" key="5">
    <source>
        <dbReference type="ARBA" id="ARBA00016933"/>
    </source>
</evidence>